<reference evidence="1" key="2">
    <citation type="journal article" date="2015" name="Data Brief">
        <title>Shoot transcriptome of the giant reed, Arundo donax.</title>
        <authorList>
            <person name="Barrero R.A."/>
            <person name="Guerrero F.D."/>
            <person name="Moolhuijzen P."/>
            <person name="Goolsby J.A."/>
            <person name="Tidwell J."/>
            <person name="Bellgard S.E."/>
            <person name="Bellgard M.I."/>
        </authorList>
    </citation>
    <scope>NUCLEOTIDE SEQUENCE</scope>
    <source>
        <tissue evidence="1">Shoot tissue taken approximately 20 cm above the soil surface</tissue>
    </source>
</reference>
<accession>A0A0A9ALR8</accession>
<name>A0A0A9ALR8_ARUDO</name>
<dbReference type="EMBL" id="GBRH01247995">
    <property type="protein sequence ID" value="JAD49900.1"/>
    <property type="molecule type" value="Transcribed_RNA"/>
</dbReference>
<protein>
    <submittedName>
        <fullName evidence="1">Uncharacterized protein</fullName>
    </submittedName>
</protein>
<evidence type="ECO:0000313" key="1">
    <source>
        <dbReference type="EMBL" id="JAD49900.1"/>
    </source>
</evidence>
<organism evidence="1">
    <name type="scientific">Arundo donax</name>
    <name type="common">Giant reed</name>
    <name type="synonym">Donax arundinaceus</name>
    <dbReference type="NCBI Taxonomy" id="35708"/>
    <lineage>
        <taxon>Eukaryota</taxon>
        <taxon>Viridiplantae</taxon>
        <taxon>Streptophyta</taxon>
        <taxon>Embryophyta</taxon>
        <taxon>Tracheophyta</taxon>
        <taxon>Spermatophyta</taxon>
        <taxon>Magnoliopsida</taxon>
        <taxon>Liliopsida</taxon>
        <taxon>Poales</taxon>
        <taxon>Poaceae</taxon>
        <taxon>PACMAD clade</taxon>
        <taxon>Arundinoideae</taxon>
        <taxon>Arundineae</taxon>
        <taxon>Arundo</taxon>
    </lineage>
</organism>
<proteinExistence type="predicted"/>
<dbReference type="AlphaFoldDB" id="A0A0A9ALR8"/>
<sequence>MTIGQIDPGVWPSLALMR</sequence>
<reference evidence="1" key="1">
    <citation type="submission" date="2014-09" db="EMBL/GenBank/DDBJ databases">
        <authorList>
            <person name="Magalhaes I.L.F."/>
            <person name="Oliveira U."/>
            <person name="Santos F.R."/>
            <person name="Vidigal T.H.D.A."/>
            <person name="Brescovit A.D."/>
            <person name="Santos A.J."/>
        </authorList>
    </citation>
    <scope>NUCLEOTIDE SEQUENCE</scope>
    <source>
        <tissue evidence="1">Shoot tissue taken approximately 20 cm above the soil surface</tissue>
    </source>
</reference>